<dbReference type="SUPFAM" id="SSF54909">
    <property type="entry name" value="Dimeric alpha+beta barrel"/>
    <property type="match status" value="1"/>
</dbReference>
<protein>
    <recommendedName>
        <fullName evidence="1">ABM domain-containing protein</fullName>
    </recommendedName>
</protein>
<comment type="caution">
    <text evidence="2">The sequence shown here is derived from an EMBL/GenBank/DDBJ whole genome shotgun (WGS) entry which is preliminary data.</text>
</comment>
<name>A0A918NE84_9PROT</name>
<dbReference type="InterPro" id="IPR011008">
    <property type="entry name" value="Dimeric_a/b-barrel"/>
</dbReference>
<dbReference type="GO" id="GO:0003824">
    <property type="term" value="F:catalytic activity"/>
    <property type="evidence" value="ECO:0007669"/>
    <property type="project" value="TreeGrafter"/>
</dbReference>
<accession>A0A918NE84</accession>
<dbReference type="AlphaFoldDB" id="A0A918NE84"/>
<dbReference type="PROSITE" id="PS51725">
    <property type="entry name" value="ABM"/>
    <property type="match status" value="1"/>
</dbReference>
<evidence type="ECO:0000313" key="3">
    <source>
        <dbReference type="Proteomes" id="UP000600865"/>
    </source>
</evidence>
<gene>
    <name evidence="2" type="ORF">GCM10011309_09360</name>
</gene>
<keyword evidence="3" id="KW-1185">Reference proteome</keyword>
<dbReference type="InterPro" id="IPR007138">
    <property type="entry name" value="ABM_dom"/>
</dbReference>
<organism evidence="2 3">
    <name type="scientific">Litorimonas cladophorae</name>
    <dbReference type="NCBI Taxonomy" id="1220491"/>
    <lineage>
        <taxon>Bacteria</taxon>
        <taxon>Pseudomonadati</taxon>
        <taxon>Pseudomonadota</taxon>
        <taxon>Alphaproteobacteria</taxon>
        <taxon>Maricaulales</taxon>
        <taxon>Robiginitomaculaceae</taxon>
    </lineage>
</organism>
<dbReference type="Proteomes" id="UP000600865">
    <property type="component" value="Unassembled WGS sequence"/>
</dbReference>
<feature type="domain" description="ABM" evidence="1">
    <location>
        <begin position="2"/>
        <end position="90"/>
    </location>
</feature>
<reference evidence="2 3" key="1">
    <citation type="journal article" date="2014" name="Int. J. Syst. Evol. Microbiol.">
        <title>Complete genome sequence of Corynebacterium casei LMG S-19264T (=DSM 44701T), isolated from a smear-ripened cheese.</title>
        <authorList>
            <consortium name="US DOE Joint Genome Institute (JGI-PGF)"/>
            <person name="Walter F."/>
            <person name="Albersmeier A."/>
            <person name="Kalinowski J."/>
            <person name="Ruckert C."/>
        </authorList>
    </citation>
    <scope>NUCLEOTIDE SEQUENCE [LARGE SCALE GENOMIC DNA]</scope>
    <source>
        <strain evidence="2 3">KCTC 23968</strain>
    </source>
</reference>
<dbReference type="PANTHER" id="PTHR33336">
    <property type="entry name" value="QUINOL MONOOXYGENASE YGIN-RELATED"/>
    <property type="match status" value="1"/>
</dbReference>
<dbReference type="InterPro" id="IPR050744">
    <property type="entry name" value="AI-2_Isomerase_LsrG"/>
</dbReference>
<dbReference type="Gene3D" id="3.30.70.100">
    <property type="match status" value="1"/>
</dbReference>
<dbReference type="Pfam" id="PF03992">
    <property type="entry name" value="ABM"/>
    <property type="match status" value="1"/>
</dbReference>
<evidence type="ECO:0000259" key="1">
    <source>
        <dbReference type="PROSITE" id="PS51725"/>
    </source>
</evidence>
<dbReference type="RefSeq" id="WP_189581974.1">
    <property type="nucleotide sequence ID" value="NZ_BMYV01000001.1"/>
</dbReference>
<sequence>MIIILGSIIAKADNASAVLALSLEHVQRSQLEPGCISHTVSVDCENSRRFVFVEKWSDMTAVQVHFSLEASQRFVAELTPLLAAKPDMKLYESAEISAG</sequence>
<dbReference type="PANTHER" id="PTHR33336:SF15">
    <property type="entry name" value="ABM DOMAIN-CONTAINING PROTEIN"/>
    <property type="match status" value="1"/>
</dbReference>
<proteinExistence type="predicted"/>
<dbReference type="EMBL" id="BMYV01000001">
    <property type="protein sequence ID" value="GGX61537.1"/>
    <property type="molecule type" value="Genomic_DNA"/>
</dbReference>
<evidence type="ECO:0000313" key="2">
    <source>
        <dbReference type="EMBL" id="GGX61537.1"/>
    </source>
</evidence>